<gene>
    <name evidence="3" type="ORF">AGA_2074</name>
</gene>
<evidence type="ECO:0000256" key="1">
    <source>
        <dbReference type="SAM" id="MobiDB-lite"/>
    </source>
</evidence>
<protein>
    <submittedName>
        <fullName evidence="3">NUDIX hydrolase</fullName>
        <ecNumber evidence="3">2.7.6.2</ecNumber>
    </submittedName>
</protein>
<keyword evidence="3" id="KW-0378">Hydrolase</keyword>
<organism evidence="3 4">
    <name type="scientific">Acetobacter ghanensis</name>
    <dbReference type="NCBI Taxonomy" id="431306"/>
    <lineage>
        <taxon>Bacteria</taxon>
        <taxon>Pseudomonadati</taxon>
        <taxon>Pseudomonadota</taxon>
        <taxon>Alphaproteobacteria</taxon>
        <taxon>Acetobacterales</taxon>
        <taxon>Acetobacteraceae</taxon>
        <taxon>Acetobacter</taxon>
    </lineage>
</organism>
<dbReference type="STRING" id="431306.AGA_2074"/>
<dbReference type="PROSITE" id="PS51462">
    <property type="entry name" value="NUDIX"/>
    <property type="match status" value="1"/>
</dbReference>
<dbReference type="CDD" id="cd03676">
    <property type="entry name" value="NUDIX_Tnr3_like"/>
    <property type="match status" value="1"/>
</dbReference>
<name>A0A0U5F556_9PROT</name>
<accession>A0A0U5F556</accession>
<dbReference type="PANTHER" id="PTHR13622:SF8">
    <property type="entry name" value="THIAMIN PYROPHOSPHOKINASE 1"/>
    <property type="match status" value="1"/>
</dbReference>
<feature type="domain" description="Nudix hydrolase" evidence="2">
    <location>
        <begin position="151"/>
        <end position="292"/>
    </location>
</feature>
<dbReference type="FunFam" id="3.90.79.10:FF:000019">
    <property type="entry name" value="Thiamin pyrophosphokinase, putative"/>
    <property type="match status" value="1"/>
</dbReference>
<reference evidence="4" key="1">
    <citation type="submission" date="2014-09" db="EMBL/GenBank/DDBJ databases">
        <authorList>
            <person name="Illeghems K.G."/>
        </authorList>
    </citation>
    <scope>NUCLEOTIDE SEQUENCE [LARGE SCALE GENOMIC DNA]</scope>
    <source>
        <strain evidence="4">LMG 23848T</strain>
    </source>
</reference>
<dbReference type="InterPro" id="IPR000086">
    <property type="entry name" value="NUDIX_hydrolase_dom"/>
</dbReference>
<evidence type="ECO:0000259" key="2">
    <source>
        <dbReference type="PROSITE" id="PS51462"/>
    </source>
</evidence>
<dbReference type="InterPro" id="IPR015797">
    <property type="entry name" value="NUDIX_hydrolase-like_dom_sf"/>
</dbReference>
<dbReference type="AlphaFoldDB" id="A0A0U5F556"/>
<evidence type="ECO:0000313" key="3">
    <source>
        <dbReference type="EMBL" id="CEF56587.1"/>
    </source>
</evidence>
<dbReference type="Gene3D" id="3.90.79.10">
    <property type="entry name" value="Nucleoside Triphosphate Pyrophosphohydrolase"/>
    <property type="match status" value="1"/>
</dbReference>
<dbReference type="EC" id="2.7.6.2" evidence="3"/>
<dbReference type="GO" id="GO:0044715">
    <property type="term" value="F:8-oxo-dGDP phosphatase activity"/>
    <property type="evidence" value="ECO:0007669"/>
    <property type="project" value="TreeGrafter"/>
</dbReference>
<keyword evidence="3" id="KW-0808">Transferase</keyword>
<dbReference type="Pfam" id="PF00293">
    <property type="entry name" value="NUDIX"/>
    <property type="match status" value="1"/>
</dbReference>
<dbReference type="PATRIC" id="fig|431306.5.peg.2139"/>
<dbReference type="EMBL" id="LN609302">
    <property type="protein sequence ID" value="CEF56587.1"/>
    <property type="molecule type" value="Genomic_DNA"/>
</dbReference>
<feature type="region of interest" description="Disordered" evidence="1">
    <location>
        <begin position="311"/>
        <end position="330"/>
    </location>
</feature>
<evidence type="ECO:0000313" key="4">
    <source>
        <dbReference type="Proteomes" id="UP000068250"/>
    </source>
</evidence>
<dbReference type="GO" id="GO:0004788">
    <property type="term" value="F:thiamine diphosphokinase activity"/>
    <property type="evidence" value="ECO:0007669"/>
    <property type="project" value="UniProtKB-EC"/>
</dbReference>
<proteinExistence type="predicted"/>
<dbReference type="PANTHER" id="PTHR13622">
    <property type="entry name" value="THIAMIN PYROPHOSPHOKINASE"/>
    <property type="match status" value="1"/>
</dbReference>
<dbReference type="Proteomes" id="UP000068250">
    <property type="component" value="Chromosome I"/>
</dbReference>
<dbReference type="SUPFAM" id="SSF55811">
    <property type="entry name" value="Nudix"/>
    <property type="match status" value="1"/>
</dbReference>
<sequence>MLPDVTRQTVFATPRHLAMPVLCPDNNSRVLAQQDRTIALMPSDASPFLRHLKNCNTATLPGGRAPLALGGTPSGWLTPELFARMEKAGFGTPTKGFDIPNPADLEALGETLAQEGFYKSHHELFDVYPDMDRPIVGRIDRGALPLFGFVATGVHMNGLVRKADGLYLWTGRRAANKRLDPSKLDHLVAGGMPAGHTPREALIKEAAEEASIPADLAEQAVQSGRLVYALDRPEGLRRDILYCYDLYLPESFEPKAADGEVESFALLPLAEAYRIVRDTDEFKFNVNLVLIDLFLRTGLIDPTSAEGMTLRTGLDKGLSPASPGRSSVSG</sequence>